<dbReference type="AlphaFoldDB" id="A0A0B6Z4U7"/>
<evidence type="ECO:0000313" key="1">
    <source>
        <dbReference type="EMBL" id="CEK63674.1"/>
    </source>
</evidence>
<protein>
    <submittedName>
        <fullName evidence="1">Uncharacterized protein</fullName>
    </submittedName>
</protein>
<accession>A0A0B6Z4U7</accession>
<reference evidence="1" key="1">
    <citation type="submission" date="2014-12" db="EMBL/GenBank/DDBJ databases">
        <title>Insight into the proteome of Arion vulgaris.</title>
        <authorList>
            <person name="Aradska J."/>
            <person name="Bulat T."/>
            <person name="Smidak R."/>
            <person name="Sarate P."/>
            <person name="Gangsoo J."/>
            <person name="Sialana F."/>
            <person name="Bilban M."/>
            <person name="Lubec G."/>
        </authorList>
    </citation>
    <scope>NUCLEOTIDE SEQUENCE</scope>
    <source>
        <tissue evidence="1">Skin</tissue>
    </source>
</reference>
<gene>
    <name evidence="1" type="primary">ORF49109</name>
</gene>
<organism evidence="1">
    <name type="scientific">Arion vulgaris</name>
    <dbReference type="NCBI Taxonomy" id="1028688"/>
    <lineage>
        <taxon>Eukaryota</taxon>
        <taxon>Metazoa</taxon>
        <taxon>Spiralia</taxon>
        <taxon>Lophotrochozoa</taxon>
        <taxon>Mollusca</taxon>
        <taxon>Gastropoda</taxon>
        <taxon>Heterobranchia</taxon>
        <taxon>Euthyneura</taxon>
        <taxon>Panpulmonata</taxon>
        <taxon>Eupulmonata</taxon>
        <taxon>Stylommatophora</taxon>
        <taxon>Helicina</taxon>
        <taxon>Arionoidea</taxon>
        <taxon>Arionidae</taxon>
        <taxon>Arion</taxon>
    </lineage>
</organism>
<sequence>MDQATDHETHGSVRNILIQMALLLPVAHSSHLPPVEGLHQVQEQHQVLEEPQDDKLC</sequence>
<dbReference type="EMBL" id="HACG01016809">
    <property type="protein sequence ID" value="CEK63674.1"/>
    <property type="molecule type" value="Transcribed_RNA"/>
</dbReference>
<name>A0A0B6Z4U7_9EUPU</name>
<proteinExistence type="predicted"/>